<dbReference type="SUPFAM" id="SSF52833">
    <property type="entry name" value="Thioredoxin-like"/>
    <property type="match status" value="1"/>
</dbReference>
<dbReference type="CDD" id="cd02947">
    <property type="entry name" value="TRX_family"/>
    <property type="match status" value="1"/>
</dbReference>
<keyword evidence="3" id="KW-1185">Reference proteome</keyword>
<dbReference type="PROSITE" id="PS51352">
    <property type="entry name" value="THIOREDOXIN_2"/>
    <property type="match status" value="1"/>
</dbReference>
<dbReference type="AlphaFoldDB" id="A0A1E8EXP6"/>
<organism evidence="2 3">
    <name type="scientific">Clostridium acetireducens DSM 10703</name>
    <dbReference type="NCBI Taxonomy" id="1121290"/>
    <lineage>
        <taxon>Bacteria</taxon>
        <taxon>Bacillati</taxon>
        <taxon>Bacillota</taxon>
        <taxon>Clostridia</taxon>
        <taxon>Eubacteriales</taxon>
        <taxon>Clostridiaceae</taxon>
        <taxon>Clostridium</taxon>
    </lineage>
</organism>
<reference evidence="2 3" key="1">
    <citation type="submission" date="2016-06" db="EMBL/GenBank/DDBJ databases">
        <title>Genome sequence of Clostridium acetireducens DSM 10703.</title>
        <authorList>
            <person name="Poehlein A."/>
            <person name="Fluechter S."/>
            <person name="Duerre P."/>
            <person name="Daniel R."/>
        </authorList>
    </citation>
    <scope>NUCLEOTIDE SEQUENCE [LARGE SCALE GENOMIC DNA]</scope>
    <source>
        <strain evidence="2 3">DSM 10703</strain>
    </source>
</reference>
<dbReference type="STRING" id="1121290.CLAOCE_16380"/>
<dbReference type="Proteomes" id="UP000175744">
    <property type="component" value="Unassembled WGS sequence"/>
</dbReference>
<dbReference type="PANTHER" id="PTHR10438:SF468">
    <property type="entry name" value="THIOREDOXIN-1-RELATED"/>
    <property type="match status" value="1"/>
</dbReference>
<accession>A0A1E8EXP6</accession>
<evidence type="ECO:0000313" key="3">
    <source>
        <dbReference type="Proteomes" id="UP000175744"/>
    </source>
</evidence>
<name>A0A1E8EXP6_9CLOT</name>
<protein>
    <submittedName>
        <fullName evidence="2">Thioredoxin</fullName>
    </submittedName>
</protein>
<sequence>MLNSLKSIDNFINKNKFALIFFSSNNCSVCTVLLPKIEEMMKKYPEIKIKKVLIDEIKEASGKYSIFTVPTILFFIDGKEIIRNGRFISVLELEKKIKKYYKIIKLDLGY</sequence>
<proteinExistence type="predicted"/>
<dbReference type="InterPro" id="IPR013766">
    <property type="entry name" value="Thioredoxin_domain"/>
</dbReference>
<dbReference type="Pfam" id="PF00085">
    <property type="entry name" value="Thioredoxin"/>
    <property type="match status" value="1"/>
</dbReference>
<dbReference type="InterPro" id="IPR050620">
    <property type="entry name" value="Thioredoxin_H-type-like"/>
</dbReference>
<evidence type="ECO:0000259" key="1">
    <source>
        <dbReference type="PROSITE" id="PS51352"/>
    </source>
</evidence>
<gene>
    <name evidence="2" type="primary">trxA_2</name>
    <name evidence="2" type="ORF">CLOACE_16380</name>
</gene>
<feature type="domain" description="Thioredoxin" evidence="1">
    <location>
        <begin position="1"/>
        <end position="102"/>
    </location>
</feature>
<dbReference type="Gene3D" id="3.40.30.10">
    <property type="entry name" value="Glutaredoxin"/>
    <property type="match status" value="1"/>
</dbReference>
<dbReference type="EMBL" id="LZFO01000024">
    <property type="protein sequence ID" value="OFI05555.1"/>
    <property type="molecule type" value="Genomic_DNA"/>
</dbReference>
<dbReference type="RefSeq" id="WP_070110609.1">
    <property type="nucleotide sequence ID" value="NZ_LZFO01000024.1"/>
</dbReference>
<comment type="caution">
    <text evidence="2">The sequence shown here is derived from an EMBL/GenBank/DDBJ whole genome shotgun (WGS) entry which is preliminary data.</text>
</comment>
<dbReference type="OrthoDB" id="411356at2"/>
<dbReference type="InterPro" id="IPR036249">
    <property type="entry name" value="Thioredoxin-like_sf"/>
</dbReference>
<evidence type="ECO:0000313" key="2">
    <source>
        <dbReference type="EMBL" id="OFI05555.1"/>
    </source>
</evidence>
<dbReference type="PANTHER" id="PTHR10438">
    <property type="entry name" value="THIOREDOXIN"/>
    <property type="match status" value="1"/>
</dbReference>